<comment type="caution">
    <text evidence="2">The sequence shown here is derived from an EMBL/GenBank/DDBJ whole genome shotgun (WGS) entry which is preliminary data.</text>
</comment>
<name>A0A494Z5F8_9BACL</name>
<accession>A0A494Z5F8</accession>
<feature type="chain" id="PRO_5039246277" evidence="1">
    <location>
        <begin position="27"/>
        <end position="422"/>
    </location>
</feature>
<gene>
    <name evidence="2" type="ORF">D8M03_07035</name>
</gene>
<dbReference type="RefSeq" id="WP_121214074.1">
    <property type="nucleotide sequence ID" value="NZ_RBZN01000012.1"/>
</dbReference>
<keyword evidence="3" id="KW-1185">Reference proteome</keyword>
<dbReference type="EMBL" id="RBZN01000012">
    <property type="protein sequence ID" value="RKQ17804.1"/>
    <property type="molecule type" value="Genomic_DNA"/>
</dbReference>
<sequence length="422" mass="48288">MKIKKFILLILTSIALIFTIPLPHSSANSPEVIWQQNLGNKSMLLQGATTSKNETLLTTYTRKNNVNQYEIFKVNNKTKKVKQVSKLSGGKLFLFDVNGKAYILHHHMKLATIYDENFKEVYSKPRPSNLKFITFEINKSKVDQKIFAFGGSTQELGTNKRDAYFVYMTADSKGRLTDIPESKVPGEKYSLYYPESPTITMENLTYQEQPKYRIKVDLNTIPDVQNGFRYSFSSLVITKYNNHFYTLLRKNNRGEGNQRLVKINSKGKVVDYMELPEAISNEILNEPIFIGNQLIFHSASEEHGSYHFINLDNFTEETIVTNDTPLVWKLTNNLYSLYLNGKIHFYNAKNKLQYTSDIFPYYVFDTKERYGLSLTNTIMNLKTGKAVVTSTETPVSIGDNALVIETKSGKKIAKLINLSSVK</sequence>
<proteinExistence type="predicted"/>
<dbReference type="SUPFAM" id="SSF69304">
    <property type="entry name" value="Tricorn protease N-terminal domain"/>
    <property type="match status" value="1"/>
</dbReference>
<evidence type="ECO:0000313" key="3">
    <source>
        <dbReference type="Proteomes" id="UP000272238"/>
    </source>
</evidence>
<reference evidence="2 3" key="1">
    <citation type="journal article" date="2016" name="Antonie Van Leeuwenhoek">
        <title>Lysinibacillus endophyticus sp. nov., an indole-3-acetic acid producing endophytic bacterium isolated from corn root (Zea mays cv. Xinken-5).</title>
        <authorList>
            <person name="Yu J."/>
            <person name="Guan X."/>
            <person name="Liu C."/>
            <person name="Xiang W."/>
            <person name="Yu Z."/>
            <person name="Liu X."/>
            <person name="Wang G."/>
        </authorList>
    </citation>
    <scope>NUCLEOTIDE SEQUENCE [LARGE SCALE GENOMIC DNA]</scope>
    <source>
        <strain evidence="2 3">DSM 100506</strain>
    </source>
</reference>
<dbReference type="Proteomes" id="UP000272238">
    <property type="component" value="Unassembled WGS sequence"/>
</dbReference>
<evidence type="ECO:0000313" key="2">
    <source>
        <dbReference type="EMBL" id="RKQ17804.1"/>
    </source>
</evidence>
<keyword evidence="1" id="KW-0732">Signal</keyword>
<protein>
    <submittedName>
        <fullName evidence="2">Uncharacterized protein</fullName>
    </submittedName>
</protein>
<dbReference type="AlphaFoldDB" id="A0A494Z5F8"/>
<evidence type="ECO:0000256" key="1">
    <source>
        <dbReference type="SAM" id="SignalP"/>
    </source>
</evidence>
<feature type="signal peptide" evidence="1">
    <location>
        <begin position="1"/>
        <end position="26"/>
    </location>
</feature>
<organism evidence="2 3">
    <name type="scientific">Ureibacillus endophyticus</name>
    <dbReference type="NCBI Taxonomy" id="1978490"/>
    <lineage>
        <taxon>Bacteria</taxon>
        <taxon>Bacillati</taxon>
        <taxon>Bacillota</taxon>
        <taxon>Bacilli</taxon>
        <taxon>Bacillales</taxon>
        <taxon>Caryophanaceae</taxon>
        <taxon>Ureibacillus</taxon>
    </lineage>
</organism>